<keyword evidence="2" id="KW-1185">Reference proteome</keyword>
<evidence type="ECO:0000313" key="2">
    <source>
        <dbReference type="Proteomes" id="UP000278085"/>
    </source>
</evidence>
<organism evidence="1 2">
    <name type="scientific">Massilia atriviolacea</name>
    <dbReference type="NCBI Taxonomy" id="2495579"/>
    <lineage>
        <taxon>Bacteria</taxon>
        <taxon>Pseudomonadati</taxon>
        <taxon>Pseudomonadota</taxon>
        <taxon>Betaproteobacteria</taxon>
        <taxon>Burkholderiales</taxon>
        <taxon>Oxalobacteraceae</taxon>
        <taxon>Telluria group</taxon>
        <taxon>Massilia</taxon>
    </lineage>
</organism>
<dbReference type="OrthoDB" id="2088102at2"/>
<dbReference type="AlphaFoldDB" id="A0A430HCR5"/>
<name>A0A430HCR5_9BURK</name>
<dbReference type="Proteomes" id="UP000278085">
    <property type="component" value="Unassembled WGS sequence"/>
</dbReference>
<comment type="caution">
    <text evidence="1">The sequence shown here is derived from an EMBL/GenBank/DDBJ whole genome shotgun (WGS) entry which is preliminary data.</text>
</comment>
<reference evidence="1 2" key="1">
    <citation type="submission" date="2018-12" db="EMBL/GenBank/DDBJ databases">
        <authorList>
            <person name="Yang E."/>
        </authorList>
    </citation>
    <scope>NUCLEOTIDE SEQUENCE [LARGE SCALE GENOMIC DNA]</scope>
    <source>
        <strain evidence="1 2">SOD</strain>
    </source>
</reference>
<sequence length="177" mass="19874">MFTVKTVLKKGQAFIPIEEWTGRVDDSDYVGGALVLSLDGLILLDETLWDDINWLWPYIADGLPDLLDGKDWKTGFPDQPVTFSVGHVDKEWIRLHVFSDGHDFVRKKIRKRAYLTEMTRAGIDFFTRFDAIAPKDYSAAVYLPLLNSIADQLQNAGVRVRAAPAAAGSPPKRGRPK</sequence>
<dbReference type="EMBL" id="RXLQ01000028">
    <property type="protein sequence ID" value="RSZ55312.1"/>
    <property type="molecule type" value="Genomic_DNA"/>
</dbReference>
<proteinExistence type="predicted"/>
<dbReference type="RefSeq" id="WP_126077694.1">
    <property type="nucleotide sequence ID" value="NZ_CP051166.1"/>
</dbReference>
<evidence type="ECO:0000313" key="1">
    <source>
        <dbReference type="EMBL" id="RSZ55312.1"/>
    </source>
</evidence>
<gene>
    <name evidence="1" type="ORF">EJB06_30005</name>
</gene>
<protein>
    <submittedName>
        <fullName evidence="1">Uncharacterized protein</fullName>
    </submittedName>
</protein>
<accession>A0A430HCR5</accession>